<dbReference type="Proteomes" id="UP001158576">
    <property type="component" value="Chromosome PAR"/>
</dbReference>
<accession>A0ABN7RUA8</accession>
<organism evidence="2 3">
    <name type="scientific">Oikopleura dioica</name>
    <name type="common">Tunicate</name>
    <dbReference type="NCBI Taxonomy" id="34765"/>
    <lineage>
        <taxon>Eukaryota</taxon>
        <taxon>Metazoa</taxon>
        <taxon>Chordata</taxon>
        <taxon>Tunicata</taxon>
        <taxon>Appendicularia</taxon>
        <taxon>Copelata</taxon>
        <taxon>Oikopleuridae</taxon>
        <taxon>Oikopleura</taxon>
    </lineage>
</organism>
<protein>
    <submittedName>
        <fullName evidence="2">Oidioi.mRNA.OKI2018_I69.PAR.g10305.t1.cds</fullName>
    </submittedName>
</protein>
<sequence>MMARNKNQGSKDPFLQYLVGGVKTCRKIMTGEEEEQNRAIKWRKHESIQRMDTAIPNTFKRSGKYDNFVQNTTGYEVDHQCRPVQSNVLDYIQSTVDGGKNQEELPIVDGLSKLTSSGYREKNFGGSRALLEQIHGKSEPNSTDSLLSQVSEELKSLE</sequence>
<reference evidence="2 3" key="1">
    <citation type="submission" date="2021-04" db="EMBL/GenBank/DDBJ databases">
        <authorList>
            <person name="Bliznina A."/>
        </authorList>
    </citation>
    <scope>NUCLEOTIDE SEQUENCE [LARGE SCALE GENOMIC DNA]</scope>
</reference>
<keyword evidence="3" id="KW-1185">Reference proteome</keyword>
<gene>
    <name evidence="2" type="ORF">OKIOD_LOCUS1863</name>
</gene>
<proteinExistence type="predicted"/>
<feature type="compositionally biased region" description="Polar residues" evidence="1">
    <location>
        <begin position="139"/>
        <end position="151"/>
    </location>
</feature>
<evidence type="ECO:0000313" key="2">
    <source>
        <dbReference type="EMBL" id="CAG5083190.1"/>
    </source>
</evidence>
<name>A0ABN7RUA8_OIKDI</name>
<dbReference type="EMBL" id="OU015568">
    <property type="protein sequence ID" value="CAG5083190.1"/>
    <property type="molecule type" value="Genomic_DNA"/>
</dbReference>
<feature type="region of interest" description="Disordered" evidence="1">
    <location>
        <begin position="135"/>
        <end position="158"/>
    </location>
</feature>
<evidence type="ECO:0000256" key="1">
    <source>
        <dbReference type="SAM" id="MobiDB-lite"/>
    </source>
</evidence>
<evidence type="ECO:0000313" key="3">
    <source>
        <dbReference type="Proteomes" id="UP001158576"/>
    </source>
</evidence>